<dbReference type="OrthoDB" id="5953249at2759"/>
<dbReference type="InterPro" id="IPR040151">
    <property type="entry name" value="Gfd2/YDR514C-like"/>
</dbReference>
<dbReference type="InterPro" id="IPR012337">
    <property type="entry name" value="RNaseH-like_sf"/>
</dbReference>
<dbReference type="PANTHER" id="PTHR28083">
    <property type="entry name" value="GOOD FOR FULL DBP5 ACTIVITY PROTEIN 2"/>
    <property type="match status" value="1"/>
</dbReference>
<evidence type="ECO:0000313" key="4">
    <source>
        <dbReference type="Proteomes" id="UP000434172"/>
    </source>
</evidence>
<evidence type="ECO:0000259" key="2">
    <source>
        <dbReference type="Pfam" id="PF21762"/>
    </source>
</evidence>
<feature type="domain" description="Gfd2/YDR514C-like C-terminal" evidence="2">
    <location>
        <begin position="341"/>
        <end position="527"/>
    </location>
</feature>
<sequence>MATTQTDLKTQDVFVTDEPIEDCNLTSDQLAERMQELLGEGFRFENRTYPSKSEVIEKIILDTLALDRQTAALKAAKAGKDPRTQGQQPDHTRPIYIPSSSEKLSTEEYNRLMTKTFPKYETMKPGEWSEENTKFVAWDLVKRYPSNYIGKTNRPKCTPFFKNMTEEHTWDFFYVYHPKALDQAPFIFIPTEQFDHFLDIINASVQTKLTIPPGKPSEKFYLTFGSSCTICPKYIGRSSSHNEYKALQNAIPAPEDEDACKEATVHGMEFLLANLSAHAKEDQPKSKSKKRKQEKTQSREENIYDAQLYLGIRPLPSVTEGKDKKVKVDEPVPHVLDKDVVFMCIDIEVAEEHHGTVLEVGMTTLDTRDIVGVPPGEVGRDWFPYIKSRHLITEDYKHIVNKKYIKGCPDLFDFGESEYPKRKDLRDEILNAFAELSHADKDKAPRNIVLVGHGLSSDLTFMTGMDVHPWSVPGMIRCLDTKDMQQAWREETQGRSLVFVLQDLDIPSKNLHNAGNDAAYTLRAMLGLAIRAKTDEQAATEKNVVVS</sequence>
<proteinExistence type="predicted"/>
<organism evidence="3 4">
    <name type="scientific">Colletotrichum asianum</name>
    <dbReference type="NCBI Taxonomy" id="702518"/>
    <lineage>
        <taxon>Eukaryota</taxon>
        <taxon>Fungi</taxon>
        <taxon>Dikarya</taxon>
        <taxon>Ascomycota</taxon>
        <taxon>Pezizomycotina</taxon>
        <taxon>Sordariomycetes</taxon>
        <taxon>Hypocreomycetidae</taxon>
        <taxon>Glomerellales</taxon>
        <taxon>Glomerellaceae</taxon>
        <taxon>Colletotrichum</taxon>
        <taxon>Colletotrichum gloeosporioides species complex</taxon>
    </lineage>
</organism>
<gene>
    <name evidence="3" type="ORF">GQ607_006311</name>
</gene>
<evidence type="ECO:0000313" key="3">
    <source>
        <dbReference type="EMBL" id="KAF0326411.1"/>
    </source>
</evidence>
<feature type="region of interest" description="Disordered" evidence="1">
    <location>
        <begin position="75"/>
        <end position="97"/>
    </location>
</feature>
<keyword evidence="4" id="KW-1185">Reference proteome</keyword>
<dbReference type="Gene3D" id="3.30.420.10">
    <property type="entry name" value="Ribonuclease H-like superfamily/Ribonuclease H"/>
    <property type="match status" value="1"/>
</dbReference>
<name>A0A8H3ZU41_9PEZI</name>
<dbReference type="Proteomes" id="UP000434172">
    <property type="component" value="Unassembled WGS sequence"/>
</dbReference>
<comment type="caution">
    <text evidence="3">The sequence shown here is derived from an EMBL/GenBank/DDBJ whole genome shotgun (WGS) entry which is preliminary data.</text>
</comment>
<protein>
    <submittedName>
        <fullName evidence="3">Qde-2-interacting protein</fullName>
    </submittedName>
</protein>
<dbReference type="AlphaFoldDB" id="A0A8H3ZU41"/>
<accession>A0A8H3ZU41</accession>
<dbReference type="GO" id="GO:0003676">
    <property type="term" value="F:nucleic acid binding"/>
    <property type="evidence" value="ECO:0007669"/>
    <property type="project" value="InterPro"/>
</dbReference>
<dbReference type="Pfam" id="PF21762">
    <property type="entry name" value="DEDDh_C"/>
    <property type="match status" value="1"/>
</dbReference>
<dbReference type="InterPro" id="IPR036397">
    <property type="entry name" value="RNaseH_sf"/>
</dbReference>
<dbReference type="InterPro" id="IPR048519">
    <property type="entry name" value="Gfd2/YDR514C-like_C"/>
</dbReference>
<dbReference type="SUPFAM" id="SSF53098">
    <property type="entry name" value="Ribonuclease H-like"/>
    <property type="match status" value="1"/>
</dbReference>
<dbReference type="GO" id="GO:0005634">
    <property type="term" value="C:nucleus"/>
    <property type="evidence" value="ECO:0007669"/>
    <property type="project" value="TreeGrafter"/>
</dbReference>
<evidence type="ECO:0000256" key="1">
    <source>
        <dbReference type="SAM" id="MobiDB-lite"/>
    </source>
</evidence>
<reference evidence="3 4" key="1">
    <citation type="submission" date="2019-12" db="EMBL/GenBank/DDBJ databases">
        <title>A genome sequence resource for the geographically widespread anthracnose pathogen Colletotrichum asianum.</title>
        <authorList>
            <person name="Meng Y."/>
        </authorList>
    </citation>
    <scope>NUCLEOTIDE SEQUENCE [LARGE SCALE GENOMIC DNA]</scope>
    <source>
        <strain evidence="3 4">ICMP 18580</strain>
    </source>
</reference>
<dbReference type="EMBL" id="WOWK01000030">
    <property type="protein sequence ID" value="KAF0326411.1"/>
    <property type="molecule type" value="Genomic_DNA"/>
</dbReference>
<dbReference type="PANTHER" id="PTHR28083:SF1">
    <property type="entry name" value="GOOD FOR FULL DBP5 ACTIVITY PROTEIN 2"/>
    <property type="match status" value="1"/>
</dbReference>
<feature type="region of interest" description="Disordered" evidence="1">
    <location>
        <begin position="279"/>
        <end position="299"/>
    </location>
</feature>